<proteinExistence type="predicted"/>
<reference evidence="3" key="1">
    <citation type="journal article" date="2014" name="PLoS ONE">
        <title>Transcriptome-Based Identification of ABC Transporters in the Western Tarnished Plant Bug Lygus hesperus.</title>
        <authorList>
            <person name="Hull J.J."/>
            <person name="Chaney K."/>
            <person name="Geib S.M."/>
            <person name="Fabrick J.A."/>
            <person name="Brent C.S."/>
            <person name="Walsh D."/>
            <person name="Lavine L.C."/>
        </authorList>
    </citation>
    <scope>NUCLEOTIDE SEQUENCE</scope>
</reference>
<feature type="region of interest" description="Disordered" evidence="1">
    <location>
        <begin position="57"/>
        <end position="77"/>
    </location>
</feature>
<reference evidence="3" key="2">
    <citation type="submission" date="2014-07" db="EMBL/GenBank/DDBJ databases">
        <authorList>
            <person name="Hull J."/>
        </authorList>
    </citation>
    <scope>NUCLEOTIDE SEQUENCE</scope>
</reference>
<dbReference type="CDD" id="cd03031">
    <property type="entry name" value="GRX_GRX_like"/>
    <property type="match status" value="1"/>
</dbReference>
<evidence type="ECO:0000259" key="2">
    <source>
        <dbReference type="Pfam" id="PF00462"/>
    </source>
</evidence>
<evidence type="ECO:0000256" key="1">
    <source>
        <dbReference type="SAM" id="MobiDB-lite"/>
    </source>
</evidence>
<feature type="compositionally biased region" description="Polar residues" evidence="1">
    <location>
        <begin position="144"/>
        <end position="162"/>
    </location>
</feature>
<dbReference type="GO" id="GO:0007605">
    <property type="term" value="P:sensory perception of sound"/>
    <property type="evidence" value="ECO:0007669"/>
    <property type="project" value="InterPro"/>
</dbReference>
<feature type="compositionally biased region" description="Low complexity" evidence="1">
    <location>
        <begin position="57"/>
        <end position="71"/>
    </location>
</feature>
<sequence>MSVQPTSLIIKSSKTGPETGGKKEASGGHVVRIRLEGNEIPSVPSGGQSSVYISVRESASVSSTSDDTSASGKARKSATVYLQPKPTYVPDVDNISFINNNNNNGATSCSGNNALHTSCSVKRSSEDAMLIKPEEFFYSGRTGGSSTSEAADSGTCSDLDNTTPPPDHRRIPSDEDISSDSLSDQETTSSSYPTTKENDDFLVFHLNEKDFDETPPRIMDDEETFAGRRSFEGESATIRSSRGTIRGVKNRVRAGIATFLSINATKTWQEREAGKVVVYTTTMGIVRETSQRCLMVRHILKTNLVKYTEKDVFMSREVQTELRDRMGQSYVELPQVFVEGIHIGDADTVEKLNESGELRKMLKPYRSMDACTTCQVCGGFRLLPCSVCNGSKKSVHRNQFSTELVALKCMHCDENGLIKCYAC</sequence>
<dbReference type="SUPFAM" id="SSF52833">
    <property type="entry name" value="Thioredoxin-like"/>
    <property type="match status" value="1"/>
</dbReference>
<accession>A0A0A9Z9X2</accession>
<organism evidence="3">
    <name type="scientific">Lygus hesperus</name>
    <name type="common">Western plant bug</name>
    <dbReference type="NCBI Taxonomy" id="30085"/>
    <lineage>
        <taxon>Eukaryota</taxon>
        <taxon>Metazoa</taxon>
        <taxon>Ecdysozoa</taxon>
        <taxon>Arthropoda</taxon>
        <taxon>Hexapoda</taxon>
        <taxon>Insecta</taxon>
        <taxon>Pterygota</taxon>
        <taxon>Neoptera</taxon>
        <taxon>Paraneoptera</taxon>
        <taxon>Hemiptera</taxon>
        <taxon>Heteroptera</taxon>
        <taxon>Panheteroptera</taxon>
        <taxon>Cimicomorpha</taxon>
        <taxon>Miridae</taxon>
        <taxon>Mirini</taxon>
        <taxon>Lygus</taxon>
    </lineage>
</organism>
<feature type="region of interest" description="Disordered" evidence="1">
    <location>
        <begin position="1"/>
        <end position="30"/>
    </location>
</feature>
<dbReference type="AlphaFoldDB" id="A0A0A9Z9X2"/>
<evidence type="ECO:0000313" key="4">
    <source>
        <dbReference type="EMBL" id="JAQ07618.1"/>
    </source>
</evidence>
<evidence type="ECO:0000313" key="3">
    <source>
        <dbReference type="EMBL" id="JAG40701.1"/>
    </source>
</evidence>
<dbReference type="Pfam" id="PF23733">
    <property type="entry name" value="GRXCR1-2_C"/>
    <property type="match status" value="1"/>
</dbReference>
<dbReference type="Gene3D" id="3.40.30.10">
    <property type="entry name" value="Glutaredoxin"/>
    <property type="match status" value="1"/>
</dbReference>
<dbReference type="Pfam" id="PF00462">
    <property type="entry name" value="Glutaredoxin"/>
    <property type="match status" value="1"/>
</dbReference>
<feature type="compositionally biased region" description="Polar residues" evidence="1">
    <location>
        <begin position="1"/>
        <end position="16"/>
    </location>
</feature>
<dbReference type="InterPro" id="IPR042797">
    <property type="entry name" value="GRXCR1"/>
</dbReference>
<dbReference type="PROSITE" id="PS51354">
    <property type="entry name" value="GLUTAREDOXIN_2"/>
    <property type="match status" value="1"/>
</dbReference>
<feature type="domain" description="Glutaredoxin" evidence="2">
    <location>
        <begin position="276"/>
        <end position="343"/>
    </location>
</feature>
<dbReference type="EMBL" id="GBHO01002903">
    <property type="protein sequence ID" value="JAG40701.1"/>
    <property type="molecule type" value="Transcribed_RNA"/>
</dbReference>
<name>A0A0A9Z9X2_LYGHE</name>
<protein>
    <submittedName>
        <fullName evidence="4">Glutaredoxin domain-containing cysteine-rich protein CG31559</fullName>
    </submittedName>
</protein>
<feature type="compositionally biased region" description="Polar residues" evidence="1">
    <location>
        <begin position="185"/>
        <end position="195"/>
    </location>
</feature>
<dbReference type="PANTHER" id="PTHR46990">
    <property type="entry name" value="GLUTAREDOXIN DOMAIN-CONTAINING CYSTEINE-RICH PROTEIN 1"/>
    <property type="match status" value="1"/>
</dbReference>
<gene>
    <name evidence="4" type="primary">CG31559</name>
    <name evidence="3" type="ORF">CM83_33471</name>
    <name evidence="4" type="ORF">g.39108</name>
</gene>
<reference evidence="4" key="3">
    <citation type="journal article" date="2016" name="Gigascience">
        <title>De novo construction of an expanded transcriptome assembly for the western tarnished plant bug, Lygus hesperus.</title>
        <authorList>
            <person name="Tassone E.E."/>
            <person name="Geib S.M."/>
            <person name="Hall B."/>
            <person name="Fabrick J.A."/>
            <person name="Brent C.S."/>
            <person name="Hull J.J."/>
        </authorList>
    </citation>
    <scope>NUCLEOTIDE SEQUENCE</scope>
</reference>
<dbReference type="InterPro" id="IPR036249">
    <property type="entry name" value="Thioredoxin-like_sf"/>
</dbReference>
<feature type="region of interest" description="Disordered" evidence="1">
    <location>
        <begin position="138"/>
        <end position="196"/>
    </location>
</feature>
<dbReference type="EMBL" id="GDHC01011011">
    <property type="protein sequence ID" value="JAQ07618.1"/>
    <property type="molecule type" value="Transcribed_RNA"/>
</dbReference>
<dbReference type="InterPro" id="IPR002109">
    <property type="entry name" value="Glutaredoxin"/>
</dbReference>
<dbReference type="PANTHER" id="PTHR46990:SF1">
    <property type="entry name" value="GLUTAREDOXIN DOMAIN-CONTAINING CYSTEINE-RICH PROTEIN 1"/>
    <property type="match status" value="1"/>
</dbReference>